<name>A0A239TCQ0_9FIRM</name>
<protein>
    <submittedName>
        <fullName evidence="2">Uncharacterized protein</fullName>
    </submittedName>
</protein>
<reference evidence="2 3" key="1">
    <citation type="submission" date="2017-06" db="EMBL/GenBank/DDBJ databases">
        <authorList>
            <consortium name="Pathogen Informatics"/>
        </authorList>
    </citation>
    <scope>NUCLEOTIDE SEQUENCE [LARGE SCALE GENOMIC DNA]</scope>
    <source>
        <strain evidence="2 3">NCTC10570</strain>
    </source>
</reference>
<dbReference type="GeneID" id="78506402"/>
<evidence type="ECO:0000256" key="1">
    <source>
        <dbReference type="SAM" id="SignalP"/>
    </source>
</evidence>
<accession>A0A239TCQ0</accession>
<dbReference type="AlphaFoldDB" id="A0A239TCQ0"/>
<proteinExistence type="predicted"/>
<feature type="chain" id="PRO_5039210397" evidence="1">
    <location>
        <begin position="23"/>
        <end position="151"/>
    </location>
</feature>
<dbReference type="EMBL" id="LT906446">
    <property type="protein sequence ID" value="SNU95299.1"/>
    <property type="molecule type" value="Genomic_DNA"/>
</dbReference>
<sequence length="151" mass="16919">MNKRKVKSVLVSFGIMATLGLAPINSDGQSILLNYPQAEAAVNFEPSGYWNGDANYPRVFYRDGGKCSWYIDLSSLYIQNRADGGVSVNLYITYTVDNQFEKNAFYNIHITRNNSGYHIYQGGKGLREITGFGYEQPAYNAGLFLINYLGL</sequence>
<keyword evidence="3" id="KW-1185">Reference proteome</keyword>
<dbReference type="Proteomes" id="UP000215383">
    <property type="component" value="Chromosome 1"/>
</dbReference>
<organism evidence="2 3">
    <name type="scientific">Megamonas hypermegale</name>
    <dbReference type="NCBI Taxonomy" id="158847"/>
    <lineage>
        <taxon>Bacteria</taxon>
        <taxon>Bacillati</taxon>
        <taxon>Bacillota</taxon>
        <taxon>Negativicutes</taxon>
        <taxon>Selenomonadales</taxon>
        <taxon>Selenomonadaceae</taxon>
        <taxon>Megamonas</taxon>
    </lineage>
</organism>
<keyword evidence="1" id="KW-0732">Signal</keyword>
<dbReference type="RefSeq" id="WP_027889195.1">
    <property type="nucleotide sequence ID" value="NZ_JACJJR010000014.1"/>
</dbReference>
<gene>
    <name evidence="2" type="ORF">SAMEA4364220_00367</name>
</gene>
<evidence type="ECO:0000313" key="3">
    <source>
        <dbReference type="Proteomes" id="UP000215383"/>
    </source>
</evidence>
<evidence type="ECO:0000313" key="2">
    <source>
        <dbReference type="EMBL" id="SNU95299.1"/>
    </source>
</evidence>
<feature type="signal peptide" evidence="1">
    <location>
        <begin position="1"/>
        <end position="22"/>
    </location>
</feature>